<dbReference type="SMART" id="SM00332">
    <property type="entry name" value="PP2Cc"/>
    <property type="match status" value="1"/>
</dbReference>
<gene>
    <name evidence="3" type="ORF">AB1Y20_017237</name>
</gene>
<evidence type="ECO:0000313" key="4">
    <source>
        <dbReference type="Proteomes" id="UP001515480"/>
    </source>
</evidence>
<dbReference type="Gene3D" id="3.60.40.10">
    <property type="entry name" value="PPM-type phosphatase domain"/>
    <property type="match status" value="2"/>
</dbReference>
<proteinExistence type="predicted"/>
<dbReference type="EMBL" id="JBGBPQ010000034">
    <property type="protein sequence ID" value="KAL1493534.1"/>
    <property type="molecule type" value="Genomic_DNA"/>
</dbReference>
<dbReference type="AlphaFoldDB" id="A0AB34IA07"/>
<feature type="compositionally biased region" description="Polar residues" evidence="1">
    <location>
        <begin position="554"/>
        <end position="566"/>
    </location>
</feature>
<accession>A0AB34IA07</accession>
<organism evidence="3 4">
    <name type="scientific">Prymnesium parvum</name>
    <name type="common">Toxic golden alga</name>
    <dbReference type="NCBI Taxonomy" id="97485"/>
    <lineage>
        <taxon>Eukaryota</taxon>
        <taxon>Haptista</taxon>
        <taxon>Haptophyta</taxon>
        <taxon>Prymnesiophyceae</taxon>
        <taxon>Prymnesiales</taxon>
        <taxon>Prymnesiaceae</taxon>
        <taxon>Prymnesium</taxon>
    </lineage>
</organism>
<reference evidence="3 4" key="1">
    <citation type="journal article" date="2024" name="Science">
        <title>Giant polyketide synthase enzymes in the biosynthesis of giant marine polyether toxins.</title>
        <authorList>
            <person name="Fallon T.R."/>
            <person name="Shende V.V."/>
            <person name="Wierzbicki I.H."/>
            <person name="Pendleton A.L."/>
            <person name="Watervoot N.F."/>
            <person name="Auber R.P."/>
            <person name="Gonzalez D.J."/>
            <person name="Wisecaver J.H."/>
            <person name="Moore B.S."/>
        </authorList>
    </citation>
    <scope>NUCLEOTIDE SEQUENCE [LARGE SCALE GENOMIC DNA]</scope>
    <source>
        <strain evidence="3 4">12B1</strain>
    </source>
</reference>
<sequence>MEGWCCWFLCCSSSIAEDETIPPAREHHDAPHDAAHSPMYEMSAAHVTQSLLGAGASSSDEMRWGGRASRRVHPEDAPLEARRQAVVAEACVAFTHEGGEGGRGKENQDASFAAQPRGGVFVCGVLDGHGKKHGRLAAQVAAQTLCAHLCAEAEAVLARPHDVLAEAFHAAHAAVFQAILRTGERDRTTRAFDPADGRGAIVLEWLAVDEDEPDGEHAWEAADGGTTATVAVLLSDGKARRLIVAATGDSSGQPFLSSHHPPPHTHVRSPRAAGFAFFSSGERMRLLPDHSPSSAAEFARLCHAARARGSPPPAVHYDCEGEVAVFRTSAEGAPEVDAEAMKQADAAMVGVKNSAGGLLPLCLALPSAPPLPSVPCDERPAGSALFTGERCTVLIIPEETFLLPAMAGAPAPRNAEESVTVDEQHLCMTRSIGDFFAQRHGVICTPQCAEFLVAPQPHGAEAIFALMTDGVWDLMSGEEVGAALWEGAEGAEERLTRAGGEVVRHAAASDRLAQRGAAVGEAARARGAEWFEEYADNLTGVLLELRSCTLTPTGSAPSTAFDSLSPLQPPAWEAAEPSDDLGV</sequence>
<feature type="domain" description="PPM-type phosphatase" evidence="2">
    <location>
        <begin position="94"/>
        <end position="545"/>
    </location>
</feature>
<evidence type="ECO:0000256" key="1">
    <source>
        <dbReference type="SAM" id="MobiDB-lite"/>
    </source>
</evidence>
<comment type="caution">
    <text evidence="3">The sequence shown here is derived from an EMBL/GenBank/DDBJ whole genome shotgun (WGS) entry which is preliminary data.</text>
</comment>
<dbReference type="GO" id="GO:0004722">
    <property type="term" value="F:protein serine/threonine phosphatase activity"/>
    <property type="evidence" value="ECO:0007669"/>
    <property type="project" value="InterPro"/>
</dbReference>
<protein>
    <recommendedName>
        <fullName evidence="2">PPM-type phosphatase domain-containing protein</fullName>
    </recommendedName>
</protein>
<dbReference type="InterPro" id="IPR001932">
    <property type="entry name" value="PPM-type_phosphatase-like_dom"/>
</dbReference>
<dbReference type="InterPro" id="IPR015655">
    <property type="entry name" value="PP2C"/>
</dbReference>
<dbReference type="PROSITE" id="PS51746">
    <property type="entry name" value="PPM_2"/>
    <property type="match status" value="1"/>
</dbReference>
<dbReference type="Proteomes" id="UP001515480">
    <property type="component" value="Unassembled WGS sequence"/>
</dbReference>
<evidence type="ECO:0000259" key="2">
    <source>
        <dbReference type="PROSITE" id="PS51746"/>
    </source>
</evidence>
<dbReference type="Pfam" id="PF00481">
    <property type="entry name" value="PP2C"/>
    <property type="match status" value="1"/>
</dbReference>
<evidence type="ECO:0000313" key="3">
    <source>
        <dbReference type="EMBL" id="KAL1493534.1"/>
    </source>
</evidence>
<dbReference type="PANTHER" id="PTHR47992">
    <property type="entry name" value="PROTEIN PHOSPHATASE"/>
    <property type="match status" value="1"/>
</dbReference>
<name>A0AB34IA07_PRYPA</name>
<dbReference type="SUPFAM" id="SSF81606">
    <property type="entry name" value="PP2C-like"/>
    <property type="match status" value="1"/>
</dbReference>
<keyword evidence="4" id="KW-1185">Reference proteome</keyword>
<feature type="region of interest" description="Disordered" evidence="1">
    <location>
        <begin position="554"/>
        <end position="583"/>
    </location>
</feature>
<dbReference type="InterPro" id="IPR036457">
    <property type="entry name" value="PPM-type-like_dom_sf"/>
</dbReference>